<dbReference type="EMBL" id="JNBS01002276">
    <property type="protein sequence ID" value="OQR93128.1"/>
    <property type="molecule type" value="Genomic_DNA"/>
</dbReference>
<accession>A0A1V9Z538</accession>
<reference evidence="4 5" key="1">
    <citation type="journal article" date="2014" name="Genome Biol. Evol.">
        <title>The secreted proteins of Achlya hypogyna and Thraustotheca clavata identify the ancestral oomycete secretome and reveal gene acquisitions by horizontal gene transfer.</title>
        <authorList>
            <person name="Misner I."/>
            <person name="Blouin N."/>
            <person name="Leonard G."/>
            <person name="Richards T.A."/>
            <person name="Lane C.E."/>
        </authorList>
    </citation>
    <scope>NUCLEOTIDE SEQUENCE [LARGE SCALE GENOMIC DNA]</scope>
    <source>
        <strain evidence="4 5">ATCC 34112</strain>
    </source>
</reference>
<gene>
    <name evidence="4" type="ORF">THRCLA_08540</name>
</gene>
<evidence type="ECO:0000256" key="2">
    <source>
        <dbReference type="SAM" id="MobiDB-lite"/>
    </source>
</evidence>
<dbReference type="AlphaFoldDB" id="A0A1V9Z538"/>
<organism evidence="4 5">
    <name type="scientific">Thraustotheca clavata</name>
    <dbReference type="NCBI Taxonomy" id="74557"/>
    <lineage>
        <taxon>Eukaryota</taxon>
        <taxon>Sar</taxon>
        <taxon>Stramenopiles</taxon>
        <taxon>Oomycota</taxon>
        <taxon>Saprolegniomycetes</taxon>
        <taxon>Saprolegniales</taxon>
        <taxon>Achlyaceae</taxon>
        <taxon>Thraustotheca</taxon>
    </lineage>
</organism>
<keyword evidence="3" id="KW-1133">Transmembrane helix</keyword>
<evidence type="ECO:0000313" key="5">
    <source>
        <dbReference type="Proteomes" id="UP000243217"/>
    </source>
</evidence>
<evidence type="ECO:0000256" key="3">
    <source>
        <dbReference type="SAM" id="Phobius"/>
    </source>
</evidence>
<feature type="transmembrane region" description="Helical" evidence="3">
    <location>
        <begin position="321"/>
        <end position="345"/>
    </location>
</feature>
<evidence type="ECO:0000313" key="4">
    <source>
        <dbReference type="EMBL" id="OQR93128.1"/>
    </source>
</evidence>
<feature type="region of interest" description="Disordered" evidence="2">
    <location>
        <begin position="1"/>
        <end position="24"/>
    </location>
</feature>
<dbReference type="Proteomes" id="UP000243217">
    <property type="component" value="Unassembled WGS sequence"/>
</dbReference>
<comment type="caution">
    <text evidence="4">The sequence shown here is derived from an EMBL/GenBank/DDBJ whole genome shotgun (WGS) entry which is preliminary data.</text>
</comment>
<evidence type="ECO:0000256" key="1">
    <source>
        <dbReference type="SAM" id="Coils"/>
    </source>
</evidence>
<keyword evidence="1" id="KW-0175">Coiled coil</keyword>
<feature type="coiled-coil region" evidence="1">
    <location>
        <begin position="89"/>
        <end position="173"/>
    </location>
</feature>
<feature type="compositionally biased region" description="Basic and acidic residues" evidence="2">
    <location>
        <begin position="1"/>
        <end position="11"/>
    </location>
</feature>
<dbReference type="OrthoDB" id="125776at2759"/>
<keyword evidence="3" id="KW-0812">Transmembrane</keyword>
<proteinExistence type="predicted"/>
<keyword evidence="3" id="KW-0472">Membrane</keyword>
<dbReference type="STRING" id="74557.A0A1V9Z538"/>
<sequence length="353" mass="40715">MNDKQMSDAAKKPRVAPSSRIPLPSVARMERIRPIIKEPVPLQRNMKRKSQEIEKAPVFRAKRDEDVEMNDTFAERLKQSNELMAQGQLLRAQVENEQLTAKLAQSEKREKSAIARSKRYADTIKSMQQQIEELTRAKEDAIKLQNDLMQQKNDAIQQKNEAIVQKNVALQQKNEIALQYKEILALQSAKESMTEKKDGTTQTDPILETITFEKDMLLYQQHEEIIDESLLTNQRTKSMLEKMLNMAKKRGVKSVKEDNQVKEEVQEKEQVNEPALPLLLRMGMIAITSVLAEKGWRNREVLTSYLYNDNQTPTEQAMISVFAYILLMGALFLSGFIMSMVTNLIKNLLYRKK</sequence>
<protein>
    <submittedName>
        <fullName evidence="4">Uncharacterized protein</fullName>
    </submittedName>
</protein>
<keyword evidence="5" id="KW-1185">Reference proteome</keyword>
<name>A0A1V9Z538_9STRA</name>